<evidence type="ECO:0000259" key="1">
    <source>
        <dbReference type="Pfam" id="PF01411"/>
    </source>
</evidence>
<sequence>MTIQLYLNNTYLFESKASILNYGEDEKGKFIILDQTIFYPQGGGQPSDQGVIQNDYFEVSVTLVRQVGTEIRHYISAASNEISINSVVNCLVDNNRRMLNSRYHTAAHLLGNIVEILYPMLKAVKGHSFPGEAYVEFQGDEPVDVMQIQNTIDQTIAKNNKTEIFETDPASFEQQFYKLPYIILENKKFRVMRIGDMAPVPCGGTHLSSIAEIGKTLIGKVKIKNNIVRISYEVT</sequence>
<dbReference type="Pfam" id="PF01411">
    <property type="entry name" value="tRNA-synt_2c"/>
    <property type="match status" value="1"/>
</dbReference>
<dbReference type="SUPFAM" id="SSF50447">
    <property type="entry name" value="Translation proteins"/>
    <property type="match status" value="1"/>
</dbReference>
<name>A0A9E6SQI7_9RICK</name>
<evidence type="ECO:0000313" key="2">
    <source>
        <dbReference type="EMBL" id="QQV75192.1"/>
    </source>
</evidence>
<dbReference type="InterPro" id="IPR018164">
    <property type="entry name" value="Ala-tRNA-synth_IIc_N"/>
</dbReference>
<dbReference type="Gene3D" id="2.40.30.130">
    <property type="match status" value="1"/>
</dbReference>
<dbReference type="EMBL" id="CP060138">
    <property type="protein sequence ID" value="QQV75192.1"/>
    <property type="molecule type" value="Genomic_DNA"/>
</dbReference>
<dbReference type="SUPFAM" id="SSF55186">
    <property type="entry name" value="ThrRS/AlaRS common domain"/>
    <property type="match status" value="1"/>
</dbReference>
<dbReference type="RefSeq" id="WP_202068323.1">
    <property type="nucleotide sequence ID" value="NZ_CP060138.2"/>
</dbReference>
<keyword evidence="3" id="KW-1185">Reference proteome</keyword>
<dbReference type="PANTHER" id="PTHR43462:SF2">
    <property type="entry name" value="THREONYL AND ALANYL TRNA SYNTHETASE SECOND ADDITIONAL DOMAIN-CONTAINING PROTEIN"/>
    <property type="match status" value="1"/>
</dbReference>
<organism evidence="2 3">
    <name type="scientific">Rickettsia tillamookensis</name>
    <dbReference type="NCBI Taxonomy" id="2761623"/>
    <lineage>
        <taxon>Bacteria</taxon>
        <taxon>Pseudomonadati</taxon>
        <taxon>Pseudomonadota</taxon>
        <taxon>Alphaproteobacteria</taxon>
        <taxon>Rickettsiales</taxon>
        <taxon>Rickettsiaceae</taxon>
        <taxon>Rickettsieae</taxon>
        <taxon>Rickettsia</taxon>
        <taxon>spotted fever group</taxon>
    </lineage>
</organism>
<protein>
    <recommendedName>
        <fullName evidence="1">Alanyl-tRNA synthetase class IIc N-terminal domain-containing protein</fullName>
    </recommendedName>
</protein>
<dbReference type="Proteomes" id="UP000595296">
    <property type="component" value="Chromosome"/>
</dbReference>
<reference evidence="2 3" key="1">
    <citation type="journal article" date="2021" name="Int. J. Syst. Evol. Microbiol.">
        <title>Characterization of a novel transitional group Rickettsia species (Rickettsia tillamookensis sp. nov.) from the western black-legged tick, Ixodes pacificus.</title>
        <authorList>
            <person name="Gauthier D.T."/>
            <person name="Karpathy S.E."/>
            <person name="Grizzard S.L."/>
            <person name="Batra D."/>
            <person name="Rowe L.A."/>
            <person name="Paddock C.D."/>
        </authorList>
    </citation>
    <scope>NUCLEOTIDE SEQUENCE [LARGE SCALE GENOMIC DNA]</scope>
    <source>
        <strain evidence="2 3">Tillamook 23</strain>
    </source>
</reference>
<dbReference type="InterPro" id="IPR009000">
    <property type="entry name" value="Transl_B-barrel_sf"/>
</dbReference>
<accession>A0A9E6SQI7</accession>
<dbReference type="InterPro" id="IPR051335">
    <property type="entry name" value="Alanyl-tRNA_Editing_Enzymes"/>
</dbReference>
<gene>
    <name evidence="2" type="ORF">H6P87_00740</name>
</gene>
<evidence type="ECO:0000313" key="3">
    <source>
        <dbReference type="Proteomes" id="UP000595296"/>
    </source>
</evidence>
<dbReference type="PANTHER" id="PTHR43462">
    <property type="entry name" value="ALANYL-TRNA EDITING PROTEIN"/>
    <property type="match status" value="1"/>
</dbReference>
<feature type="domain" description="Alanyl-tRNA synthetase class IIc N-terminal" evidence="1">
    <location>
        <begin position="25"/>
        <end position="96"/>
    </location>
</feature>
<dbReference type="InterPro" id="IPR018163">
    <property type="entry name" value="Thr/Ala-tRNA-synth_IIc_edit"/>
</dbReference>
<dbReference type="Gene3D" id="3.30.980.10">
    <property type="entry name" value="Threonyl-trna Synthetase, Chain A, domain 2"/>
    <property type="match status" value="1"/>
</dbReference>
<proteinExistence type="predicted"/>